<feature type="domain" description="NERD" evidence="1">
    <location>
        <begin position="37"/>
        <end position="113"/>
    </location>
</feature>
<name>A0A800N9P0_CYTFI</name>
<dbReference type="AlphaFoldDB" id="A0A800N9P0"/>
<comment type="caution">
    <text evidence="2">The sequence shown here is derived from an EMBL/GenBank/DDBJ whole genome shotgun (WGS) entry which is preliminary data.</text>
</comment>
<accession>A0A800N9P0</accession>
<dbReference type="RefSeq" id="WP_335524876.1">
    <property type="nucleotide sequence ID" value="NZ_JBALQM010000010.1"/>
</dbReference>
<evidence type="ECO:0000259" key="1">
    <source>
        <dbReference type="PROSITE" id="PS50965"/>
    </source>
</evidence>
<evidence type="ECO:0000313" key="2">
    <source>
        <dbReference type="EMBL" id="KAF0822759.1"/>
    </source>
</evidence>
<dbReference type="InterPro" id="IPR011528">
    <property type="entry name" value="NERD"/>
</dbReference>
<evidence type="ECO:0000313" key="3">
    <source>
        <dbReference type="Proteomes" id="UP000465778"/>
    </source>
</evidence>
<protein>
    <recommendedName>
        <fullName evidence="1">NERD domain-containing protein</fullName>
    </recommendedName>
</protein>
<reference evidence="2 3" key="1">
    <citation type="journal article" date="2020" name="G3 (Bethesda)">
        <title>Whole Genome Sequencing and Comparative Genomics of Two Nematicidal Bacillus Strains Reveals a Wide Range of Possible Virulence Factors.</title>
        <authorList>
            <person name="Susic N."/>
            <person name="Janezic S."/>
            <person name="Rupnik M."/>
            <person name="Geric Stare B."/>
        </authorList>
    </citation>
    <scope>NUCLEOTIDE SEQUENCE [LARGE SCALE GENOMIC DNA]</scope>
    <source>
        <strain evidence="2 3">I-1582</strain>
    </source>
</reference>
<sequence length="113" mass="13503">MLLKRRFPSDELWSMRYLNTRMELTEKEKQHCSNLEKGYEGEMKFDLLAEKLPEEKLVIHDLLLEVNNSYFQIDTLIISEGIIHLIEIKNFQGDWHLESDKLYAGNIRILYTN</sequence>
<dbReference type="PROSITE" id="PS50965">
    <property type="entry name" value="NERD"/>
    <property type="match status" value="1"/>
</dbReference>
<dbReference type="EMBL" id="VDEM01000047">
    <property type="protein sequence ID" value="KAF0822759.1"/>
    <property type="molecule type" value="Genomic_DNA"/>
</dbReference>
<organism evidence="2 3">
    <name type="scientific">Cytobacillus firmus</name>
    <name type="common">Bacillus firmus</name>
    <dbReference type="NCBI Taxonomy" id="1399"/>
    <lineage>
        <taxon>Bacteria</taxon>
        <taxon>Bacillati</taxon>
        <taxon>Bacillota</taxon>
        <taxon>Bacilli</taxon>
        <taxon>Bacillales</taxon>
        <taxon>Bacillaceae</taxon>
        <taxon>Cytobacillus</taxon>
    </lineage>
</organism>
<dbReference type="Pfam" id="PF08378">
    <property type="entry name" value="NERD"/>
    <property type="match status" value="1"/>
</dbReference>
<dbReference type="Proteomes" id="UP000465778">
    <property type="component" value="Unassembled WGS sequence"/>
</dbReference>
<proteinExistence type="predicted"/>
<gene>
    <name evidence="2" type="ORF">KIS1582_3452</name>
</gene>